<dbReference type="InterPro" id="IPR036390">
    <property type="entry name" value="WH_DNA-bd_sf"/>
</dbReference>
<dbReference type="Gene3D" id="3.40.190.10">
    <property type="entry name" value="Periplasmic binding protein-like II"/>
    <property type="match status" value="2"/>
</dbReference>
<dbReference type="Pfam" id="PF00126">
    <property type="entry name" value="HTH_1"/>
    <property type="match status" value="1"/>
</dbReference>
<dbReference type="EMBL" id="VFOF01000001">
    <property type="protein sequence ID" value="TQL17580.1"/>
    <property type="molecule type" value="Genomic_DNA"/>
</dbReference>
<accession>A0A542W1W2</accession>
<dbReference type="PROSITE" id="PS50931">
    <property type="entry name" value="HTH_LYSR"/>
    <property type="match status" value="1"/>
</dbReference>
<dbReference type="PANTHER" id="PTHR30118">
    <property type="entry name" value="HTH-TYPE TRANSCRIPTIONAL REGULATOR LEUO-RELATED"/>
    <property type="match status" value="1"/>
</dbReference>
<keyword evidence="3 6" id="KW-0238">DNA-binding</keyword>
<evidence type="ECO:0000259" key="5">
    <source>
        <dbReference type="PROSITE" id="PS50931"/>
    </source>
</evidence>
<dbReference type="PANTHER" id="PTHR30118:SF15">
    <property type="entry name" value="TRANSCRIPTIONAL REGULATORY PROTEIN"/>
    <property type="match status" value="1"/>
</dbReference>
<dbReference type="PRINTS" id="PR00039">
    <property type="entry name" value="HTHLYSR"/>
</dbReference>
<evidence type="ECO:0000256" key="4">
    <source>
        <dbReference type="ARBA" id="ARBA00023163"/>
    </source>
</evidence>
<keyword evidence="4" id="KW-0804">Transcription</keyword>
<evidence type="ECO:0000256" key="3">
    <source>
        <dbReference type="ARBA" id="ARBA00023125"/>
    </source>
</evidence>
<evidence type="ECO:0000313" key="6">
    <source>
        <dbReference type="EMBL" id="TQL17580.1"/>
    </source>
</evidence>
<dbReference type="InterPro" id="IPR000847">
    <property type="entry name" value="LysR_HTH_N"/>
</dbReference>
<dbReference type="CDD" id="cd08464">
    <property type="entry name" value="PBP2_DntR_like_2"/>
    <property type="match status" value="1"/>
</dbReference>
<dbReference type="SUPFAM" id="SSF46785">
    <property type="entry name" value="Winged helix' DNA-binding domain"/>
    <property type="match status" value="1"/>
</dbReference>
<organism evidence="6 7">
    <name type="scientific">Zymomonas mobilis</name>
    <dbReference type="NCBI Taxonomy" id="542"/>
    <lineage>
        <taxon>Bacteria</taxon>
        <taxon>Pseudomonadati</taxon>
        <taxon>Pseudomonadota</taxon>
        <taxon>Alphaproteobacteria</taxon>
        <taxon>Sphingomonadales</taxon>
        <taxon>Zymomonadaceae</taxon>
        <taxon>Zymomonas</taxon>
    </lineage>
</organism>
<comment type="similarity">
    <text evidence="1">Belongs to the LysR transcriptional regulatory family.</text>
</comment>
<dbReference type="Pfam" id="PF03466">
    <property type="entry name" value="LysR_substrate"/>
    <property type="match status" value="1"/>
</dbReference>
<name>A0A542W1W2_ZYMMB</name>
<feature type="domain" description="HTH lysR-type" evidence="5">
    <location>
        <begin position="21"/>
        <end position="78"/>
    </location>
</feature>
<reference evidence="6 7" key="1">
    <citation type="submission" date="2019-06" db="EMBL/GenBank/DDBJ databases">
        <title>Genome sequencing of Zymomonas mobilis strains for genetic engineering and biofuel applications.</title>
        <authorList>
            <person name="Teravest M."/>
        </authorList>
    </citation>
    <scope>NUCLEOTIDE SEQUENCE [LARGE SCALE GENOMIC DNA]</scope>
    <source>
        <strain evidence="6 7">AN0101</strain>
    </source>
</reference>
<dbReference type="Gene3D" id="1.10.10.10">
    <property type="entry name" value="Winged helix-like DNA-binding domain superfamily/Winged helix DNA-binding domain"/>
    <property type="match status" value="1"/>
</dbReference>
<dbReference type="Proteomes" id="UP000316887">
    <property type="component" value="Unassembled WGS sequence"/>
</dbReference>
<dbReference type="GO" id="GO:0003700">
    <property type="term" value="F:DNA-binding transcription factor activity"/>
    <property type="evidence" value="ECO:0007669"/>
    <property type="project" value="InterPro"/>
</dbReference>
<keyword evidence="2" id="KW-0805">Transcription regulation</keyword>
<dbReference type="AlphaFoldDB" id="A0A542W1W2"/>
<dbReference type="InterPro" id="IPR036388">
    <property type="entry name" value="WH-like_DNA-bd_sf"/>
</dbReference>
<dbReference type="InterPro" id="IPR005119">
    <property type="entry name" value="LysR_subst-bd"/>
</dbReference>
<evidence type="ECO:0000256" key="1">
    <source>
        <dbReference type="ARBA" id="ARBA00009437"/>
    </source>
</evidence>
<dbReference type="InterPro" id="IPR050389">
    <property type="entry name" value="LysR-type_TF"/>
</dbReference>
<sequence length="327" mass="35926">MISFKLNDMMRKIDMTDITRFDFNLIITFLALWHERSVTKAATRLSLSQSAVSAALSRLRQAAGDVLFVRTRQGMEPTQRAIDMVESLSDGAALIHQAFTSGKHFDPPQCNRHFSIGMSDDFQLALGAEISKKMREIAPNASILYRQTNRYIARQMLENGDIDLAIVTAPLAHRGLSQEIIGEGGYACLCDAEICGFTTQPSLDDYLSLPHVLVSYSGRDGLVDEALSILGLSRQVQTALTHFAALPPFLLGAKTITTIPSHAAISIARYTGLKLFEAPLDLGNYPIIATMRHTSKSDAALLWLLQIIKNAVAIQKNILLSSQPENP</sequence>
<gene>
    <name evidence="6" type="ORF">FBY58_1172</name>
</gene>
<proteinExistence type="inferred from homology"/>
<protein>
    <submittedName>
        <fullName evidence="6">DNA-binding transcriptional LysR family regulator</fullName>
    </submittedName>
</protein>
<comment type="caution">
    <text evidence="6">The sequence shown here is derived from an EMBL/GenBank/DDBJ whole genome shotgun (WGS) entry which is preliminary data.</text>
</comment>
<evidence type="ECO:0000256" key="2">
    <source>
        <dbReference type="ARBA" id="ARBA00023015"/>
    </source>
</evidence>
<dbReference type="GO" id="GO:0003677">
    <property type="term" value="F:DNA binding"/>
    <property type="evidence" value="ECO:0007669"/>
    <property type="project" value="UniProtKB-KW"/>
</dbReference>
<dbReference type="SUPFAM" id="SSF53850">
    <property type="entry name" value="Periplasmic binding protein-like II"/>
    <property type="match status" value="1"/>
</dbReference>
<evidence type="ECO:0000313" key="7">
    <source>
        <dbReference type="Proteomes" id="UP000316887"/>
    </source>
</evidence>